<proteinExistence type="predicted"/>
<dbReference type="GeneID" id="76205760"/>
<dbReference type="OrthoDB" id="201945at2157"/>
<dbReference type="InterPro" id="IPR003831">
    <property type="entry name" value="DUF211"/>
</dbReference>
<evidence type="ECO:0008006" key="3">
    <source>
        <dbReference type="Google" id="ProtNLM"/>
    </source>
</evidence>
<sequence>MVGLRRVVLDVDVPSSISTVELADKLGRVSGVKAVNITVTDTDVEVLGLVIVIEGDNIDYNGVKGVIEDLGGAIRSVDQVIVGEYILEINPQLLKEK</sequence>
<gene>
    <name evidence="1" type="ORF">GCM10007112_17150</name>
</gene>
<dbReference type="Gene3D" id="3.30.70.1340">
    <property type="entry name" value="MTH889-like domain"/>
    <property type="match status" value="1"/>
</dbReference>
<dbReference type="AlphaFoldDB" id="A0A830E8V3"/>
<reference evidence="1" key="2">
    <citation type="submission" date="2020-09" db="EMBL/GenBank/DDBJ databases">
        <authorList>
            <person name="Sun Q."/>
            <person name="Ohkuma M."/>
        </authorList>
    </citation>
    <scope>NUCLEOTIDE SEQUENCE</scope>
    <source>
        <strain evidence="1">JCM 11219</strain>
    </source>
</reference>
<evidence type="ECO:0000313" key="1">
    <source>
        <dbReference type="EMBL" id="GGI80925.1"/>
    </source>
</evidence>
<dbReference type="InterPro" id="IPR023129">
    <property type="entry name" value="MTH889-like_dom_sf"/>
</dbReference>
<dbReference type="Pfam" id="PF02680">
    <property type="entry name" value="DUF211"/>
    <property type="match status" value="1"/>
</dbReference>
<reference evidence="1" key="1">
    <citation type="journal article" date="2014" name="Int. J. Syst. Evol. Microbiol.">
        <title>Complete genome sequence of Corynebacterium casei LMG S-19264T (=DSM 44701T), isolated from a smear-ripened cheese.</title>
        <authorList>
            <consortium name="US DOE Joint Genome Institute (JGI-PGF)"/>
            <person name="Walter F."/>
            <person name="Albersmeier A."/>
            <person name="Kalinowski J."/>
            <person name="Ruckert C."/>
        </authorList>
    </citation>
    <scope>NUCLEOTIDE SEQUENCE</scope>
    <source>
        <strain evidence="1">JCM 11219</strain>
    </source>
</reference>
<dbReference type="RefSeq" id="WP_054844381.1">
    <property type="nucleotide sequence ID" value="NZ_AP026830.1"/>
</dbReference>
<accession>A0A830E8V3</accession>
<dbReference type="PANTHER" id="PTHR42240">
    <property type="entry name" value="DUF211 DOMAIN-CONTAINING PROTEIN"/>
    <property type="match status" value="1"/>
</dbReference>
<comment type="caution">
    <text evidence="1">The sequence shown here is derived from an EMBL/GenBank/DDBJ whole genome shotgun (WGS) entry which is preliminary data.</text>
</comment>
<evidence type="ECO:0000313" key="2">
    <source>
        <dbReference type="Proteomes" id="UP000657075"/>
    </source>
</evidence>
<dbReference type="EMBL" id="BMNM01000007">
    <property type="protein sequence ID" value="GGI80925.1"/>
    <property type="molecule type" value="Genomic_DNA"/>
</dbReference>
<dbReference type="Proteomes" id="UP000657075">
    <property type="component" value="Unassembled WGS sequence"/>
</dbReference>
<name>A0A830E8V3_9CREN</name>
<dbReference type="SUPFAM" id="SSF160363">
    <property type="entry name" value="MTH889-like"/>
    <property type="match status" value="1"/>
</dbReference>
<dbReference type="PANTHER" id="PTHR42240:SF1">
    <property type="entry name" value="DUF211 DOMAIN-CONTAINING PROTEIN"/>
    <property type="match status" value="1"/>
</dbReference>
<organism evidence="1 2">
    <name type="scientific">Vulcanisaeta souniana JCM 11219</name>
    <dbReference type="NCBI Taxonomy" id="1293586"/>
    <lineage>
        <taxon>Archaea</taxon>
        <taxon>Thermoproteota</taxon>
        <taxon>Thermoprotei</taxon>
        <taxon>Thermoproteales</taxon>
        <taxon>Thermoproteaceae</taxon>
        <taxon>Vulcanisaeta</taxon>
    </lineage>
</organism>
<protein>
    <recommendedName>
        <fullName evidence="3">DUF211 domain-containing protein</fullName>
    </recommendedName>
</protein>